<dbReference type="GO" id="GO:0038166">
    <property type="term" value="P:angiotensin-activated signaling pathway"/>
    <property type="evidence" value="ECO:0007669"/>
    <property type="project" value="InterPro"/>
</dbReference>
<evidence type="ECO:0000256" key="3">
    <source>
        <dbReference type="ARBA" id="ARBA00022989"/>
    </source>
</evidence>
<dbReference type="Proteomes" id="UP000266721">
    <property type="component" value="Unassembled WGS sequence"/>
</dbReference>
<keyword evidence="2 5" id="KW-0812">Transmembrane</keyword>
<accession>A0A3L5TTU8</accession>
<dbReference type="PANTHER" id="PTHR16521:SF3">
    <property type="entry name" value="TYPE-1 ANGIOTENSIN II RECEPTOR-ASSOCIATED PROTEIN"/>
    <property type="match status" value="1"/>
</dbReference>
<name>A0A3L5TTU8_MYTGA</name>
<dbReference type="EMBL" id="KV585705">
    <property type="protein sequence ID" value="OPL32957.1"/>
    <property type="molecule type" value="Genomic_DNA"/>
</dbReference>
<protein>
    <submittedName>
        <fullName evidence="6">Uncharacterized protein</fullName>
    </submittedName>
</protein>
<dbReference type="GO" id="GO:0005886">
    <property type="term" value="C:plasma membrane"/>
    <property type="evidence" value="ECO:0007669"/>
    <property type="project" value="TreeGrafter"/>
</dbReference>
<comment type="caution">
    <text evidence="6">The sequence shown here is derived from an EMBL/GenBank/DDBJ whole genome shotgun (WGS) entry which is preliminary data.</text>
</comment>
<evidence type="ECO:0000256" key="1">
    <source>
        <dbReference type="ARBA" id="ARBA00004141"/>
    </source>
</evidence>
<sequence length="191" mass="21679">LCGNDVVARKIVDGGRVLGILTCIKDSENTLHFCCIHRKRYQDDLVTGSFRYDFIGYCDYTLHFNCVRCGEASTSSFLPESYIYMNLFVLLIGVLANVHSKSEEAVFLFFVLHCITIGQDMLFIGIYQPIGDATYEVPKQPITAFLMYKVWQERRGKPVQLPCNIPWIVASAPTIKRKKRSSNSSEADSEM</sequence>
<evidence type="ECO:0000313" key="6">
    <source>
        <dbReference type="EMBL" id="OPL32957.1"/>
    </source>
</evidence>
<evidence type="ECO:0000256" key="5">
    <source>
        <dbReference type="SAM" id="Phobius"/>
    </source>
</evidence>
<keyword evidence="3 5" id="KW-1133">Transmembrane helix</keyword>
<dbReference type="Pfam" id="PF06396">
    <property type="entry name" value="AGTRAP"/>
    <property type="match status" value="1"/>
</dbReference>
<keyword evidence="4 5" id="KW-0472">Membrane</keyword>
<reference evidence="6 7" key="1">
    <citation type="journal article" date="2016" name="PLoS ONE">
        <title>A First Insight into the Genome of the Filter-Feeder Mussel Mytilus galloprovincialis.</title>
        <authorList>
            <person name="Murgarella M."/>
            <person name="Puiu D."/>
            <person name="Novoa B."/>
            <person name="Figueras A."/>
            <person name="Posada D."/>
            <person name="Canchaya C."/>
        </authorList>
    </citation>
    <scope>NUCLEOTIDE SEQUENCE [LARGE SCALE GENOMIC DNA]</scope>
    <source>
        <tissue evidence="6">Muscle</tissue>
    </source>
</reference>
<keyword evidence="7" id="KW-1185">Reference proteome</keyword>
<dbReference type="InterPro" id="IPR009436">
    <property type="entry name" value="AGTRAP"/>
</dbReference>
<evidence type="ECO:0000256" key="4">
    <source>
        <dbReference type="ARBA" id="ARBA00023136"/>
    </source>
</evidence>
<dbReference type="AlphaFoldDB" id="A0A3L5TTU8"/>
<proteinExistence type="predicted"/>
<comment type="subcellular location">
    <subcellularLocation>
        <location evidence="1">Membrane</location>
        <topology evidence="1">Multi-pass membrane protein</topology>
    </subcellularLocation>
</comment>
<evidence type="ECO:0000313" key="7">
    <source>
        <dbReference type="Proteomes" id="UP000266721"/>
    </source>
</evidence>
<feature type="transmembrane region" description="Helical" evidence="5">
    <location>
        <begin position="81"/>
        <end position="98"/>
    </location>
</feature>
<feature type="non-terminal residue" evidence="6">
    <location>
        <position position="191"/>
    </location>
</feature>
<dbReference type="PANTHER" id="PTHR16521">
    <property type="entry name" value="TYPE-1 ANGIOTENSIN II RECEPTOR-ASSOCIATED PROTEIN"/>
    <property type="match status" value="1"/>
</dbReference>
<feature type="non-terminal residue" evidence="6">
    <location>
        <position position="1"/>
    </location>
</feature>
<gene>
    <name evidence="6" type="ORF">AM593_01379</name>
</gene>
<organism evidence="6 7">
    <name type="scientific">Mytilus galloprovincialis</name>
    <name type="common">Mediterranean mussel</name>
    <dbReference type="NCBI Taxonomy" id="29158"/>
    <lineage>
        <taxon>Eukaryota</taxon>
        <taxon>Metazoa</taxon>
        <taxon>Spiralia</taxon>
        <taxon>Lophotrochozoa</taxon>
        <taxon>Mollusca</taxon>
        <taxon>Bivalvia</taxon>
        <taxon>Autobranchia</taxon>
        <taxon>Pteriomorphia</taxon>
        <taxon>Mytilida</taxon>
        <taxon>Mytiloidea</taxon>
        <taxon>Mytilidae</taxon>
        <taxon>Mytilinae</taxon>
        <taxon>Mytilus</taxon>
    </lineage>
</organism>
<feature type="transmembrane region" description="Helical" evidence="5">
    <location>
        <begin position="105"/>
        <end position="127"/>
    </location>
</feature>
<evidence type="ECO:0000256" key="2">
    <source>
        <dbReference type="ARBA" id="ARBA00022692"/>
    </source>
</evidence>